<feature type="region of interest" description="Disordered" evidence="9">
    <location>
        <begin position="1403"/>
        <end position="1435"/>
    </location>
</feature>
<dbReference type="InterPro" id="IPR001680">
    <property type="entry name" value="WD40_rpt"/>
</dbReference>
<evidence type="ECO:0000256" key="5">
    <source>
        <dbReference type="ARBA" id="ARBA00022833"/>
    </source>
</evidence>
<dbReference type="PROSITE" id="PS00678">
    <property type="entry name" value="WD_REPEATS_1"/>
    <property type="match status" value="3"/>
</dbReference>
<feature type="repeat" description="WD" evidence="8">
    <location>
        <begin position="869"/>
        <end position="910"/>
    </location>
</feature>
<dbReference type="CDD" id="cd00200">
    <property type="entry name" value="WD40"/>
    <property type="match status" value="2"/>
</dbReference>
<dbReference type="PROSITE" id="PS50294">
    <property type="entry name" value="WD_REPEATS_REGION"/>
    <property type="match status" value="5"/>
</dbReference>
<dbReference type="Gene3D" id="2.130.10.10">
    <property type="entry name" value="YVTN repeat-like/Quinoprotein amine dehydrogenase"/>
    <property type="match status" value="4"/>
</dbReference>
<evidence type="ECO:0000256" key="7">
    <source>
        <dbReference type="PROSITE-ProRule" id="PRU00091"/>
    </source>
</evidence>
<dbReference type="Gene3D" id="3.30.450.40">
    <property type="match status" value="1"/>
</dbReference>
<evidence type="ECO:0000313" key="12">
    <source>
        <dbReference type="EMBL" id="RLN38242.1"/>
    </source>
</evidence>
<dbReference type="GO" id="GO:0008270">
    <property type="term" value="F:zinc ion binding"/>
    <property type="evidence" value="ECO:0007669"/>
    <property type="project" value="UniProtKB-KW"/>
</dbReference>
<dbReference type="GO" id="GO:0032040">
    <property type="term" value="C:small-subunit processome"/>
    <property type="evidence" value="ECO:0007669"/>
    <property type="project" value="TreeGrafter"/>
</dbReference>
<dbReference type="Proteomes" id="UP000285624">
    <property type="component" value="Unassembled WGS sequence"/>
</dbReference>
<name>A0A3R7HXA8_9STRA</name>
<evidence type="ECO:0000256" key="8">
    <source>
        <dbReference type="PROSITE-ProRule" id="PRU00221"/>
    </source>
</evidence>
<feature type="repeat" description="WD" evidence="8">
    <location>
        <begin position="828"/>
        <end position="868"/>
    </location>
</feature>
<keyword evidence="3" id="KW-0677">Repeat</keyword>
<evidence type="ECO:0000256" key="9">
    <source>
        <dbReference type="SAM" id="MobiDB-lite"/>
    </source>
</evidence>
<reference evidence="11" key="1">
    <citation type="journal article" date="2015" name="Genom Data">
        <title>Genome sequences of six Phytophthora species associated with forests in New Zealand.</title>
        <authorList>
            <person name="Studholme D.J."/>
            <person name="McDougal R.L."/>
            <person name="Sambles C."/>
            <person name="Hansen E."/>
            <person name="Hardy G."/>
            <person name="Grant M."/>
            <person name="Ganley R.J."/>
            <person name="Williams N.M."/>
        </authorList>
    </citation>
    <scope>NUCLEOTIDE SEQUENCE</scope>
    <source>
        <strain evidence="11">NZFS 2646</strain>
    </source>
</reference>
<dbReference type="InterPro" id="IPR019775">
    <property type="entry name" value="WD40_repeat_CS"/>
</dbReference>
<dbReference type="Pfam" id="PF25173">
    <property type="entry name" value="Beta-prop_WDR3_1st"/>
    <property type="match status" value="1"/>
</dbReference>
<dbReference type="GO" id="GO:0030515">
    <property type="term" value="F:snoRNA binding"/>
    <property type="evidence" value="ECO:0007669"/>
    <property type="project" value="TreeGrafter"/>
</dbReference>
<dbReference type="InterPro" id="IPR011011">
    <property type="entry name" value="Znf_FYVE_PHD"/>
</dbReference>
<dbReference type="Proteomes" id="UP000285883">
    <property type="component" value="Unassembled WGS sequence"/>
</dbReference>
<evidence type="ECO:0000313" key="11">
    <source>
        <dbReference type="EMBL" id="KAG2525710.1"/>
    </source>
</evidence>
<evidence type="ECO:0000313" key="13">
    <source>
        <dbReference type="EMBL" id="RLN80339.1"/>
    </source>
</evidence>
<evidence type="ECO:0000256" key="6">
    <source>
        <dbReference type="ARBA" id="ARBA00038229"/>
    </source>
</evidence>
<dbReference type="InterPro" id="IPR051570">
    <property type="entry name" value="TBC1_cilium_biogenesis"/>
</dbReference>
<reference evidence="11" key="3">
    <citation type="submission" date="2020-06" db="EMBL/GenBank/DDBJ databases">
        <authorList>
            <person name="Studholme D.J."/>
        </authorList>
    </citation>
    <scope>NUCLEOTIDE SEQUENCE</scope>
    <source>
        <strain evidence="11">NZFS 2646</strain>
    </source>
</reference>
<reference evidence="14 15" key="2">
    <citation type="submission" date="2018-07" db="EMBL/GenBank/DDBJ databases">
        <title>Genome sequencing of oomycete isolates from Chile give support for New Zealand origin for Phytophthora kernoviae and make available the first Nothophytophthora sp. genome.</title>
        <authorList>
            <person name="Studholme D.J."/>
            <person name="Sanfuentes E."/>
            <person name="Panda P."/>
            <person name="Hill R."/>
            <person name="Sambles C."/>
            <person name="Grant M."/>
            <person name="Williams N.M."/>
            <person name="Mcdougal R.L."/>
        </authorList>
    </citation>
    <scope>NUCLEOTIDE SEQUENCE [LARGE SCALE GENOMIC DNA]</scope>
    <source>
        <strain evidence="12">Chile2</strain>
        <strain evidence="13">Chile4</strain>
    </source>
</reference>
<feature type="region of interest" description="Disordered" evidence="9">
    <location>
        <begin position="1487"/>
        <end position="1521"/>
    </location>
</feature>
<dbReference type="Proteomes" id="UP000785171">
    <property type="component" value="Unassembled WGS sequence"/>
</dbReference>
<dbReference type="InterPro" id="IPR036322">
    <property type="entry name" value="WD40_repeat_dom_sf"/>
</dbReference>
<dbReference type="InterPro" id="IPR029016">
    <property type="entry name" value="GAF-like_dom_sf"/>
</dbReference>
<keyword evidence="5" id="KW-0862">Zinc</keyword>
<feature type="compositionally biased region" description="Basic and acidic residues" evidence="9">
    <location>
        <begin position="1416"/>
        <end position="1427"/>
    </location>
</feature>
<organism evidence="13 14">
    <name type="scientific">Phytophthora kernoviae</name>
    <dbReference type="NCBI Taxonomy" id="325452"/>
    <lineage>
        <taxon>Eukaryota</taxon>
        <taxon>Sar</taxon>
        <taxon>Stramenopiles</taxon>
        <taxon>Oomycota</taxon>
        <taxon>Peronosporomycetes</taxon>
        <taxon>Peronosporales</taxon>
        <taxon>Peronosporaceae</taxon>
        <taxon>Phytophthora</taxon>
    </lineage>
</organism>
<dbReference type="SUPFAM" id="SSF57903">
    <property type="entry name" value="FYVE/PHD zinc finger"/>
    <property type="match status" value="1"/>
</dbReference>
<dbReference type="PANTHER" id="PTHR19853">
    <property type="entry name" value="WD REPEAT CONTAINING PROTEIN 3 WDR3"/>
    <property type="match status" value="1"/>
</dbReference>
<feature type="compositionally biased region" description="Basic residues" evidence="9">
    <location>
        <begin position="964"/>
        <end position="980"/>
    </location>
</feature>
<dbReference type="PROSITE" id="PS50082">
    <property type="entry name" value="WD_REPEATS_2"/>
    <property type="match status" value="7"/>
</dbReference>
<dbReference type="SMART" id="SM00320">
    <property type="entry name" value="WD40"/>
    <property type="match status" value="11"/>
</dbReference>
<keyword evidence="2" id="KW-0479">Metal-binding</keyword>
<evidence type="ECO:0000256" key="4">
    <source>
        <dbReference type="ARBA" id="ARBA00022771"/>
    </source>
</evidence>
<keyword evidence="14" id="KW-1185">Reference proteome</keyword>
<evidence type="ECO:0000313" key="15">
    <source>
        <dbReference type="Proteomes" id="UP000285883"/>
    </source>
</evidence>
<feature type="repeat" description="WD" evidence="8">
    <location>
        <begin position="1161"/>
        <end position="1195"/>
    </location>
</feature>
<gene>
    <name evidence="12" type="ORF">BBI17_004746</name>
    <name evidence="13" type="ORF">BBO99_00004559</name>
    <name evidence="11" type="ORF">JM16_004344</name>
</gene>
<sequence length="1667" mass="185345">MGSFKRLVVERSWDRSTKDLSFVDSPDVDQDPNQTRVRLSNSQLLQVARDAADKVDFRRLTNRQASLRNWKWKSVANGFTAFSHGDGVEADQEVLTTGEMKASLHELQQILSTTTDSNHDSVMRALYKDYIYGTVVHVARQAVDNDPNVDSQLTVKTGSFERSRMFKNHEQWCYVEHFEKARSADAFTVTMTSLDEKNLLTGKMKSGRVDELPDLTAAYQIEKIPSSNSVRVVFFAQASISEEEPMFNPASSTMSYNFGSDNGRSSQSARLKKRQKRLMRLAAGASQLPDIVSRRRFGAQSLANCSTFEARNTRCTCCAKSLRLLARKKRCHICGYMVCHQCWSVNSVENREGMISSVRACSRCVEFVGNADYSRVNNRTRGHIGILPDANVSGGISGLPEAPEPAGKALTNFLHEALNNSSGNKRKSVVSVIRHLLSQDKEEAETRSECSSVSSVSVRLTDDDVKKCSDALDKGMIKVEQVPVEDCVLANSEGRNYPLNTAADTATMSKPPIPSDEQKRLDMIEKGGYAKITDTDELDLICELVAREMNCSTGLVTLINEDEQHVLASNVEPFRQLHMPRDQSFCQHTIMNDKPLLVPHPESDIRFHNLPALAAYDLRFYLGFPLMGEDNQVVGSVCCIDNTSREVTQSQYSSMKKLAETASRVLLTIQAHSQFLVHYYAKESLVMVKSYLRYERSCSFGVIASLEGNVIYDSTGRFAIAPALQDVAVWNVRQGNKVRDLLAPESGGGQVTALALSPDGNDVACGYSTGAVRVFKLATGAMLVTLDGHKGAVEALAYRADGAELASGSRDTDVIVWDLVSQTGLFRLKGHKDAVTALAFVAPTTLTSSSKDTLVKVWDLETQHCVQTCVGHRNEVWSLAVNPKGDRLLTGASDNQLRVWSVQTQEDQSETGENVKLMGSIYRQSNDRAARVMYSPKGDLVGVQSAGKTVEVYRVRSAEEIKKKQQRREKRQREKAKKKQQQAEEAGKDKKLVIPKVQEADEEDANDNSATDELELLCVVRSSHRVKSFVFSPDVAKDGTTSIMLGLQNNSIETYTLSPSAEVLDDRYGKSHALTLSGHRSDVRQVAVSSDDQLILSLSGASVKIWNARSLQCIRTLSDGLSLALSAVFAPGNMHVVVGTKLGALLLFDLNSGECIWKDDEAHNGSAVWSIDVRPDGRGIVTGGADQHVNFWDFEMHRPDDAEPNSALRLGLSHARMLKMSDDVLCVRFSNTKDAKKLVVAVALLDCTVKVFHDDSLKFFVSLYGHKLPVMSMDISSDDSMLVTASADKNVKLWGLDFGDCHKSIFAHQDSIMCVRFVRKTHYFFTASKDKSICYWDGDHFERILKIDRQHFGEVWGLAVSSDGSFVVSCSQDRSLVKYMRTEDQVFIEEEKEKEMEQLFEDELANNSNGKGPALGKEKDDEGDKDNSASAAKRTIESVRAGESLMEAIDLTESELQAIIDFERVQKKKTKEAAAVAKKLKQEEKKALKEAKGNALPGSEQANSDNEEAPSKPKKETRPPNMLLLGYSPLKYMLNTLRRIRPHDMEEALIVLPFDYVERLIRLLLQLISSHLEVEFCCHVLLFLLKLHNSAICARVGLFNELELLWQRLRTQLVENKNRIGFNLAGLKYLKRTIDEERTGFVQEIAATPASGAGRNKKKRKVAATEA</sequence>
<keyword evidence="4 7" id="KW-0863">Zinc-finger</keyword>
<dbReference type="PRINTS" id="PR00320">
    <property type="entry name" value="GPROTEINBRPT"/>
</dbReference>
<feature type="domain" description="FYVE-type" evidence="10">
    <location>
        <begin position="309"/>
        <end position="369"/>
    </location>
</feature>
<dbReference type="STRING" id="325452.A0A3R7HXA8"/>
<dbReference type="PANTHER" id="PTHR19853:SF0">
    <property type="entry name" value="WD REPEAT-CONTAINING PROTEIN 3"/>
    <property type="match status" value="1"/>
</dbReference>
<evidence type="ECO:0000256" key="1">
    <source>
        <dbReference type="ARBA" id="ARBA00022574"/>
    </source>
</evidence>
<feature type="repeat" description="WD" evidence="8">
    <location>
        <begin position="1263"/>
        <end position="1304"/>
    </location>
</feature>
<comment type="similarity">
    <text evidence="6">Belongs to the WD repeat WDR3/UTP12 family.</text>
</comment>
<proteinExistence type="inferred from homology"/>
<feature type="compositionally biased region" description="Basic and acidic residues" evidence="9">
    <location>
        <begin position="1509"/>
        <end position="1518"/>
    </location>
</feature>
<dbReference type="InterPro" id="IPR015943">
    <property type="entry name" value="WD40/YVTN_repeat-like_dom_sf"/>
</dbReference>
<feature type="repeat" description="WD" evidence="8">
    <location>
        <begin position="786"/>
        <end position="819"/>
    </location>
</feature>
<feature type="repeat" description="WD" evidence="8">
    <location>
        <begin position="1305"/>
        <end position="1337"/>
    </location>
</feature>
<dbReference type="Pfam" id="PF01590">
    <property type="entry name" value="GAF"/>
    <property type="match status" value="1"/>
</dbReference>
<dbReference type="InterPro" id="IPR003018">
    <property type="entry name" value="GAF"/>
</dbReference>
<evidence type="ECO:0000313" key="14">
    <source>
        <dbReference type="Proteomes" id="UP000285624"/>
    </source>
</evidence>
<dbReference type="InterPro" id="IPR020472">
    <property type="entry name" value="WD40_PAC1"/>
</dbReference>
<dbReference type="EMBL" id="MAYM02000471">
    <property type="protein sequence ID" value="RLN38242.1"/>
    <property type="molecule type" value="Genomic_DNA"/>
</dbReference>
<dbReference type="Gene3D" id="3.30.40.10">
    <property type="entry name" value="Zinc/RING finger domain, C3HC4 (zinc finger)"/>
    <property type="match status" value="1"/>
</dbReference>
<keyword evidence="1 8" id="KW-0853">WD repeat</keyword>
<dbReference type="FunFam" id="2.130.10.10:FF:000833">
    <property type="entry name" value="WD repeat-containing protein 3"/>
    <property type="match status" value="1"/>
</dbReference>
<dbReference type="PROSITE" id="PS50178">
    <property type="entry name" value="ZF_FYVE"/>
    <property type="match status" value="1"/>
</dbReference>
<evidence type="ECO:0000256" key="3">
    <source>
        <dbReference type="ARBA" id="ARBA00022737"/>
    </source>
</evidence>
<comment type="caution">
    <text evidence="13">The sequence shown here is derived from an EMBL/GenBank/DDBJ whole genome shotgun (WGS) entry which is preliminary data.</text>
</comment>
<dbReference type="SMART" id="SM00065">
    <property type="entry name" value="GAF"/>
    <property type="match status" value="1"/>
</dbReference>
<feature type="region of interest" description="Disordered" evidence="9">
    <location>
        <begin position="961"/>
        <end position="1008"/>
    </location>
</feature>
<dbReference type="GO" id="GO:0030490">
    <property type="term" value="P:maturation of SSU-rRNA"/>
    <property type="evidence" value="ECO:0007669"/>
    <property type="project" value="TreeGrafter"/>
</dbReference>
<evidence type="ECO:0000259" key="10">
    <source>
        <dbReference type="PROSITE" id="PS50178"/>
    </source>
</evidence>
<dbReference type="SUPFAM" id="SSF55781">
    <property type="entry name" value="GAF domain-like"/>
    <property type="match status" value="1"/>
</dbReference>
<dbReference type="GO" id="GO:0034388">
    <property type="term" value="C:Pwp2p-containing subcomplex of 90S preribosome"/>
    <property type="evidence" value="ECO:0007669"/>
    <property type="project" value="TreeGrafter"/>
</dbReference>
<dbReference type="EMBL" id="MBDN02000112">
    <property type="protein sequence ID" value="RLN80339.1"/>
    <property type="molecule type" value="Genomic_DNA"/>
</dbReference>
<evidence type="ECO:0000256" key="2">
    <source>
        <dbReference type="ARBA" id="ARBA00022723"/>
    </source>
</evidence>
<dbReference type="FunFam" id="2.130.10.10:FF:000843">
    <property type="entry name" value="WD repeat-containing protein 3 homolog"/>
    <property type="match status" value="1"/>
</dbReference>
<dbReference type="InterPro" id="IPR013083">
    <property type="entry name" value="Znf_RING/FYVE/PHD"/>
</dbReference>
<protein>
    <recommendedName>
        <fullName evidence="10">FYVE-type domain-containing protein</fullName>
    </recommendedName>
</protein>
<dbReference type="Pfam" id="PF04003">
    <property type="entry name" value="Utp12"/>
    <property type="match status" value="1"/>
</dbReference>
<dbReference type="SUPFAM" id="SSF50978">
    <property type="entry name" value="WD40 repeat-like"/>
    <property type="match status" value="2"/>
</dbReference>
<dbReference type="EMBL" id="JPWV03000088">
    <property type="protein sequence ID" value="KAG2525710.1"/>
    <property type="molecule type" value="Genomic_DNA"/>
</dbReference>
<accession>A0A3R7HXA8</accession>
<feature type="compositionally biased region" description="Basic and acidic residues" evidence="9">
    <location>
        <begin position="981"/>
        <end position="992"/>
    </location>
</feature>
<feature type="repeat" description="WD" evidence="8">
    <location>
        <begin position="1076"/>
        <end position="1116"/>
    </location>
</feature>
<dbReference type="Pfam" id="PF25172">
    <property type="entry name" value="Beta-prop_WDR3_2nd"/>
    <property type="match status" value="1"/>
</dbReference>
<dbReference type="InterPro" id="IPR017455">
    <property type="entry name" value="Znf_FYVE-rel"/>
</dbReference>
<dbReference type="InterPro" id="IPR007148">
    <property type="entry name" value="SSU_processome_Utp12"/>
</dbReference>
<dbReference type="CDD" id="cd00065">
    <property type="entry name" value="FYVE_like_SF"/>
    <property type="match status" value="1"/>
</dbReference>